<dbReference type="PANTHER" id="PTHR43827">
    <property type="entry name" value="2,5-DIKETO-D-GLUCONIC ACID REDUCTASE"/>
    <property type="match status" value="1"/>
</dbReference>
<dbReference type="InterPro" id="IPR018170">
    <property type="entry name" value="Aldo/ket_reductase_CS"/>
</dbReference>
<comment type="similarity">
    <text evidence="1">Belongs to the aldo/keto reductase family.</text>
</comment>
<accession>A0ABT4KES2</accession>
<keyword evidence="6" id="KW-1185">Reference proteome</keyword>
<proteinExistence type="inferred from homology"/>
<evidence type="ECO:0000313" key="6">
    <source>
        <dbReference type="Proteomes" id="UP001079430"/>
    </source>
</evidence>
<gene>
    <name evidence="5" type="ORF">O3W52_10335</name>
</gene>
<dbReference type="PROSITE" id="PS00062">
    <property type="entry name" value="ALDOKETO_REDUCTASE_2"/>
    <property type="match status" value="1"/>
</dbReference>
<evidence type="ECO:0000256" key="3">
    <source>
        <dbReference type="ARBA" id="ARBA00023002"/>
    </source>
</evidence>
<dbReference type="SUPFAM" id="SSF51430">
    <property type="entry name" value="NAD(P)-linked oxidoreductase"/>
    <property type="match status" value="1"/>
</dbReference>
<dbReference type="CDD" id="cd19071">
    <property type="entry name" value="AKR_AKR1-5-like"/>
    <property type="match status" value="1"/>
</dbReference>
<dbReference type="PRINTS" id="PR00069">
    <property type="entry name" value="ALDKETRDTASE"/>
</dbReference>
<dbReference type="Proteomes" id="UP001079430">
    <property type="component" value="Unassembled WGS sequence"/>
</dbReference>
<evidence type="ECO:0000256" key="2">
    <source>
        <dbReference type="ARBA" id="ARBA00022857"/>
    </source>
</evidence>
<sequence length="267" mass="30043">MDPKTEIMLHTGNRMPVLGLGTWQLTDDTAETIATALELGYRMIDTSGDYGTQPGIADGINRSGIERADFYLVTKVEEVDDAYQATRKNLDELQLDYADLMLIHRPPRTGAGEDLWRGLIRAKEEGLAKDIGVSNYSIDLMDALIDATGEVPTVNQIEWSPFGHSDDMLRYAKEKQIVIQAYSPLTRTKRLRDETLTKIAAKYGKSPTQVLVRWNLQRGTVPIPKANQRQHLEENIDVFDFDLGERDLKTLDGLNEHYSSLGTLPYS</sequence>
<dbReference type="PIRSF" id="PIRSF000097">
    <property type="entry name" value="AKR"/>
    <property type="match status" value="1"/>
</dbReference>
<dbReference type="PANTHER" id="PTHR43827:SF3">
    <property type="entry name" value="NADP-DEPENDENT OXIDOREDUCTASE DOMAIN-CONTAINING PROTEIN"/>
    <property type="match status" value="1"/>
</dbReference>
<evidence type="ECO:0000256" key="1">
    <source>
        <dbReference type="ARBA" id="ARBA00007905"/>
    </source>
</evidence>
<keyword evidence="3" id="KW-0560">Oxidoreductase</keyword>
<keyword evidence="2" id="KW-0521">NADP</keyword>
<evidence type="ECO:0000313" key="5">
    <source>
        <dbReference type="EMBL" id="MCZ4090446.1"/>
    </source>
</evidence>
<dbReference type="Pfam" id="PF00248">
    <property type="entry name" value="Aldo_ket_red"/>
    <property type="match status" value="1"/>
</dbReference>
<dbReference type="InterPro" id="IPR036812">
    <property type="entry name" value="NAD(P)_OxRdtase_dom_sf"/>
</dbReference>
<dbReference type="InterPro" id="IPR020471">
    <property type="entry name" value="AKR"/>
</dbReference>
<reference evidence="5" key="1">
    <citation type="submission" date="2022-10" db="EMBL/GenBank/DDBJ databases">
        <title>Whole genome sequencing of three plant growth promoting bacteria isolated from Vachellia tortilis subsp. raddiana in Morocco.</title>
        <authorList>
            <person name="Hnini M."/>
            <person name="Zouagui R."/>
            <person name="Zouagui H."/>
            <person name="Chemao Elfihri M.-W."/>
            <person name="Ibrahimi A."/>
            <person name="Sbabou L."/>
            <person name="Aurag J."/>
        </authorList>
    </citation>
    <scope>NUCLEOTIDE SEQUENCE</scope>
    <source>
        <strain evidence="5">LMR678</strain>
    </source>
</reference>
<dbReference type="InterPro" id="IPR023210">
    <property type="entry name" value="NADP_OxRdtase_dom"/>
</dbReference>
<feature type="domain" description="NADP-dependent oxidoreductase" evidence="4">
    <location>
        <begin position="18"/>
        <end position="256"/>
    </location>
</feature>
<comment type="caution">
    <text evidence="5">The sequence shown here is derived from an EMBL/GenBank/DDBJ whole genome shotgun (WGS) entry which is preliminary data.</text>
</comment>
<organism evidence="5 6">
    <name type="scientific">Sinorhizobium psoraleae</name>
    <dbReference type="NCBI Taxonomy" id="520838"/>
    <lineage>
        <taxon>Bacteria</taxon>
        <taxon>Pseudomonadati</taxon>
        <taxon>Pseudomonadota</taxon>
        <taxon>Alphaproteobacteria</taxon>
        <taxon>Hyphomicrobiales</taxon>
        <taxon>Rhizobiaceae</taxon>
        <taxon>Sinorhizobium/Ensifer group</taxon>
        <taxon>Sinorhizobium</taxon>
    </lineage>
</organism>
<dbReference type="RefSeq" id="WP_269278629.1">
    <property type="nucleotide sequence ID" value="NZ_JAPVOI010000004.1"/>
</dbReference>
<evidence type="ECO:0000259" key="4">
    <source>
        <dbReference type="Pfam" id="PF00248"/>
    </source>
</evidence>
<dbReference type="Gene3D" id="3.20.20.100">
    <property type="entry name" value="NADP-dependent oxidoreductase domain"/>
    <property type="match status" value="1"/>
</dbReference>
<name>A0ABT4KES2_9HYPH</name>
<protein>
    <submittedName>
        <fullName evidence="5">Aldo/keto reductase</fullName>
    </submittedName>
</protein>
<dbReference type="EMBL" id="JAPVOI010000004">
    <property type="protein sequence ID" value="MCZ4090446.1"/>
    <property type="molecule type" value="Genomic_DNA"/>
</dbReference>